<dbReference type="InterPro" id="IPR016181">
    <property type="entry name" value="Acyl_CoA_acyltransferase"/>
</dbReference>
<dbReference type="Gene3D" id="3.40.630.30">
    <property type="match status" value="1"/>
</dbReference>
<dbReference type="GO" id="GO:0016747">
    <property type="term" value="F:acyltransferase activity, transferring groups other than amino-acyl groups"/>
    <property type="evidence" value="ECO:0007669"/>
    <property type="project" value="InterPro"/>
</dbReference>
<keyword evidence="3" id="KW-1185">Reference proteome</keyword>
<dbReference type="PROSITE" id="PS51186">
    <property type="entry name" value="GNAT"/>
    <property type="match status" value="1"/>
</dbReference>
<gene>
    <name evidence="2" type="ORF">ON006_04235</name>
</gene>
<feature type="domain" description="N-acetyltransferase" evidence="1">
    <location>
        <begin position="10"/>
        <end position="164"/>
    </location>
</feature>
<dbReference type="EMBL" id="CP112998">
    <property type="protein sequence ID" value="WAC13171.1"/>
    <property type="molecule type" value="Genomic_DNA"/>
</dbReference>
<accession>A0A9E8SMW4</accession>
<dbReference type="AlphaFoldDB" id="A0A9E8SMW4"/>
<evidence type="ECO:0000259" key="1">
    <source>
        <dbReference type="PROSITE" id="PS51186"/>
    </source>
</evidence>
<dbReference type="SUPFAM" id="SSF55729">
    <property type="entry name" value="Acyl-CoA N-acyltransferases (Nat)"/>
    <property type="match status" value="1"/>
</dbReference>
<sequence length="177" mass="20617">MITSEQSAEIQISNTSLEDWDRIVQLFDGVIEHQGKSSYRVWESIDWDALREDIEKQLHYKITVNGQISCIFNVQYSDPLLWGEKENNDAIYLHRIVIDLAFKGQKQFAKVLEWAKQDALQRGLKFVRLDTWADNAKIIDYYNSYGFIPVGHYQTSDSAELPIQNRNLYGILLEISL</sequence>
<evidence type="ECO:0000313" key="3">
    <source>
        <dbReference type="Proteomes" id="UP001164653"/>
    </source>
</evidence>
<name>A0A9E8SMW4_9BACT</name>
<dbReference type="KEGG" id="dpf:ON006_04235"/>
<organism evidence="2 3">
    <name type="scientific">Dyadobacter pollutisoli</name>
    <dbReference type="NCBI Taxonomy" id="2910158"/>
    <lineage>
        <taxon>Bacteria</taxon>
        <taxon>Pseudomonadati</taxon>
        <taxon>Bacteroidota</taxon>
        <taxon>Cytophagia</taxon>
        <taxon>Cytophagales</taxon>
        <taxon>Spirosomataceae</taxon>
        <taxon>Dyadobacter</taxon>
    </lineage>
</organism>
<evidence type="ECO:0000313" key="2">
    <source>
        <dbReference type="EMBL" id="WAC13171.1"/>
    </source>
</evidence>
<protein>
    <submittedName>
        <fullName evidence="2">GNAT family N-acetyltransferase</fullName>
    </submittedName>
</protein>
<dbReference type="RefSeq" id="WP_244824661.1">
    <property type="nucleotide sequence ID" value="NZ_CP112998.1"/>
</dbReference>
<dbReference type="Pfam" id="PF00583">
    <property type="entry name" value="Acetyltransf_1"/>
    <property type="match status" value="1"/>
</dbReference>
<reference evidence="2" key="1">
    <citation type="submission" date="2022-11" db="EMBL/GenBank/DDBJ databases">
        <title>Dyadobacter pollutisoli sp. nov., isolated from plastic dumped soil.</title>
        <authorList>
            <person name="Kim J.M."/>
            <person name="Kim K.R."/>
            <person name="Lee J.K."/>
            <person name="Hao L."/>
            <person name="Jeon C.O."/>
        </authorList>
    </citation>
    <scope>NUCLEOTIDE SEQUENCE</scope>
    <source>
        <strain evidence="2">U1</strain>
    </source>
</reference>
<dbReference type="Proteomes" id="UP001164653">
    <property type="component" value="Chromosome"/>
</dbReference>
<proteinExistence type="predicted"/>
<dbReference type="InterPro" id="IPR000182">
    <property type="entry name" value="GNAT_dom"/>
</dbReference>